<keyword evidence="2 9" id="KW-0813">Transport</keyword>
<protein>
    <submittedName>
        <fullName evidence="15">TonB-dependent receptor</fullName>
    </submittedName>
</protein>
<comment type="similarity">
    <text evidence="9 11">Belongs to the TonB-dependent receptor family.</text>
</comment>
<keyword evidence="5 12" id="KW-0732">Signal</keyword>
<dbReference type="GO" id="GO:0009279">
    <property type="term" value="C:cell outer membrane"/>
    <property type="evidence" value="ECO:0007669"/>
    <property type="project" value="UniProtKB-SubCell"/>
</dbReference>
<sequence length="963" mass="103250">MKARRKKLASAIQIAVFLAIPAVAVAQEATTLDTVTVTGSRIKQTNAVTAQPVFVLDREKIAQTGVQSVGEILQQLTAGGKALNAKFNSSGNFGYPSDGGGIGAGSAQVDLRHLGSQRVLVLVDGIRWVNESSASGVSGSADLNTIPLSIVDRIEVLEDGASAIYGSDAIAGVVNIITRKKFEGVEVHTYYGEYSRGGETTEASLTLGGGGERFSGVFSASYYEQKRISAADWEQSAWPEPGAGLAAGSSAIPQGRFTFCDPARPVGSYGSCTPSEEFFYDLALDDGTTTPVWNPADPSAGTYHDFTGADRFNFAPYNLLLTPSKRKSMFGSVNVDLTDNVRLHAKMLYNNRQSANQAAPEPIFVGPYAGTGGIADTIMISAANPYNPFGIDLIPGQNFGWITKRPVEVGPRIFNQDVDTTYFNLGLDGVFNLGDRSFSWDANYVHAENKAEQVFLNGYNMANIALALGDPTVCAAVPGCVPLDLFGGQGRPMTQEMIDWIRTRQIDSSKQVLDIASANLTGDLFGIGDRMAQFAAGVEHRRYKGEFNPDPLRQTGESQDSFAAPVSADYDVSEVYTEFNFPVLASLDLSAAVRFSDYSTFGSETTGKLGFRFQPIEDLVFRGTYSQGFRAPNLGELYGLTQFGATLVDPCGPTGSPVVDTTDGVSAGLEAACVAQGVPNNFEQANTQITTFTGGNPDLSPEKSDSYTVGVVYSPGWAEGLSWSDKLDFELSYYHHKIDDAIAPRDIQALLNACLAAGGQDPALCSPFTRGSSGNLNPPENFLDNLATIETDGLDVKVNWASPDWGWGVLTAALQATTVFNYEAVDIDGNRSQRQVGWEVSDSAIPRWQGNLQLGWKRGHFDATWNVRYISAVKEDCGNAVISAVPGCLNDEGVNTLGSTTYNDVQFGWKDAFALNGLKLSLGANNVFGKEPPVCVTCSLNGYDAGTYDLPGAFWYVSADYRF</sequence>
<dbReference type="AlphaFoldDB" id="A0A7G9TF29"/>
<evidence type="ECO:0000256" key="2">
    <source>
        <dbReference type="ARBA" id="ARBA00022448"/>
    </source>
</evidence>
<dbReference type="PROSITE" id="PS00430">
    <property type="entry name" value="TONB_DEPENDENT_REC_1"/>
    <property type="match status" value="1"/>
</dbReference>
<dbReference type="PANTHER" id="PTHR47234:SF2">
    <property type="entry name" value="TONB-DEPENDENT RECEPTOR"/>
    <property type="match status" value="1"/>
</dbReference>
<dbReference type="Pfam" id="PF07715">
    <property type="entry name" value="Plug"/>
    <property type="match status" value="1"/>
</dbReference>
<keyword evidence="3 9" id="KW-1134">Transmembrane beta strand</keyword>
<evidence type="ECO:0000256" key="3">
    <source>
        <dbReference type="ARBA" id="ARBA00022452"/>
    </source>
</evidence>
<feature type="short sequence motif" description="TonB box" evidence="10">
    <location>
        <begin position="34"/>
        <end position="40"/>
    </location>
</feature>
<dbReference type="GeneID" id="81470224"/>
<evidence type="ECO:0000256" key="10">
    <source>
        <dbReference type="PROSITE-ProRule" id="PRU10143"/>
    </source>
</evidence>
<evidence type="ECO:0000256" key="12">
    <source>
        <dbReference type="SAM" id="SignalP"/>
    </source>
</evidence>
<comment type="subcellular location">
    <subcellularLocation>
        <location evidence="1 9">Cell outer membrane</location>
        <topology evidence="1 9">Multi-pass membrane protein</topology>
    </subcellularLocation>
</comment>
<dbReference type="RefSeq" id="WP_187574029.1">
    <property type="nucleotide sequence ID" value="NZ_CP060731.1"/>
</dbReference>
<dbReference type="Gene3D" id="2.40.170.20">
    <property type="entry name" value="TonB-dependent receptor, beta-barrel domain"/>
    <property type="match status" value="1"/>
</dbReference>
<reference evidence="15 16" key="1">
    <citation type="submission" date="2020-08" db="EMBL/GenBank/DDBJ databases">
        <title>Streptomycin Non-resistant strain, P. mexicana.</title>
        <authorList>
            <person name="Ganesh-Kumar S."/>
            <person name="Zhe T."/>
            <person name="Yu Z."/>
            <person name="Min Y."/>
        </authorList>
    </citation>
    <scope>NUCLEOTIDE SEQUENCE [LARGE SCALE GENOMIC DNA]</scope>
    <source>
        <strain evidence="15 16">GTZY2</strain>
    </source>
</reference>
<dbReference type="InterPro" id="IPR012910">
    <property type="entry name" value="Plug_dom"/>
</dbReference>
<dbReference type="CDD" id="cd01347">
    <property type="entry name" value="ligand_gated_channel"/>
    <property type="match status" value="1"/>
</dbReference>
<keyword evidence="4 9" id="KW-0812">Transmembrane</keyword>
<proteinExistence type="inferred from homology"/>
<evidence type="ECO:0000259" key="13">
    <source>
        <dbReference type="Pfam" id="PF00593"/>
    </source>
</evidence>
<keyword evidence="15" id="KW-0675">Receptor</keyword>
<keyword evidence="8 9" id="KW-0998">Cell outer membrane</keyword>
<name>A0A7G9TF29_PSEMX</name>
<dbReference type="InterPro" id="IPR036942">
    <property type="entry name" value="Beta-barrel_TonB_sf"/>
</dbReference>
<dbReference type="Pfam" id="PF00593">
    <property type="entry name" value="TonB_dep_Rec_b-barrel"/>
    <property type="match status" value="1"/>
</dbReference>
<feature type="chain" id="PRO_5028808589" evidence="12">
    <location>
        <begin position="27"/>
        <end position="963"/>
    </location>
</feature>
<evidence type="ECO:0000259" key="14">
    <source>
        <dbReference type="Pfam" id="PF07715"/>
    </source>
</evidence>
<dbReference type="InterPro" id="IPR010916">
    <property type="entry name" value="TonB_box_CS"/>
</dbReference>
<evidence type="ECO:0000256" key="9">
    <source>
        <dbReference type="PROSITE-ProRule" id="PRU01360"/>
    </source>
</evidence>
<evidence type="ECO:0000256" key="6">
    <source>
        <dbReference type="ARBA" id="ARBA00023077"/>
    </source>
</evidence>
<evidence type="ECO:0000256" key="7">
    <source>
        <dbReference type="ARBA" id="ARBA00023136"/>
    </source>
</evidence>
<dbReference type="Proteomes" id="UP000515838">
    <property type="component" value="Chromosome"/>
</dbReference>
<feature type="domain" description="TonB-dependent receptor-like beta-barrel" evidence="13">
    <location>
        <begin position="387"/>
        <end position="927"/>
    </location>
</feature>
<dbReference type="InterPro" id="IPR037066">
    <property type="entry name" value="Plug_dom_sf"/>
</dbReference>
<evidence type="ECO:0000256" key="8">
    <source>
        <dbReference type="ARBA" id="ARBA00023237"/>
    </source>
</evidence>
<dbReference type="InterPro" id="IPR000531">
    <property type="entry name" value="Beta-barrel_TonB"/>
</dbReference>
<evidence type="ECO:0000313" key="15">
    <source>
        <dbReference type="EMBL" id="QNN78704.1"/>
    </source>
</evidence>
<organism evidence="15 16">
    <name type="scientific">Pseudoxanthomonas mexicana</name>
    <dbReference type="NCBI Taxonomy" id="128785"/>
    <lineage>
        <taxon>Bacteria</taxon>
        <taxon>Pseudomonadati</taxon>
        <taxon>Pseudomonadota</taxon>
        <taxon>Gammaproteobacteria</taxon>
        <taxon>Lysobacterales</taxon>
        <taxon>Lysobacteraceae</taxon>
        <taxon>Pseudoxanthomonas</taxon>
    </lineage>
</organism>
<evidence type="ECO:0000256" key="1">
    <source>
        <dbReference type="ARBA" id="ARBA00004571"/>
    </source>
</evidence>
<evidence type="ECO:0000256" key="5">
    <source>
        <dbReference type="ARBA" id="ARBA00022729"/>
    </source>
</evidence>
<dbReference type="Gene3D" id="2.170.130.10">
    <property type="entry name" value="TonB-dependent receptor, plug domain"/>
    <property type="match status" value="1"/>
</dbReference>
<dbReference type="SUPFAM" id="SSF56935">
    <property type="entry name" value="Porins"/>
    <property type="match status" value="1"/>
</dbReference>
<keyword evidence="6 10" id="KW-0798">TonB box</keyword>
<evidence type="ECO:0000313" key="16">
    <source>
        <dbReference type="Proteomes" id="UP000515838"/>
    </source>
</evidence>
<dbReference type="PROSITE" id="PS52016">
    <property type="entry name" value="TONB_DEPENDENT_REC_3"/>
    <property type="match status" value="1"/>
</dbReference>
<feature type="signal peptide" evidence="12">
    <location>
        <begin position="1"/>
        <end position="26"/>
    </location>
</feature>
<dbReference type="PANTHER" id="PTHR47234">
    <property type="match status" value="1"/>
</dbReference>
<evidence type="ECO:0000256" key="4">
    <source>
        <dbReference type="ARBA" id="ARBA00022692"/>
    </source>
</evidence>
<gene>
    <name evidence="15" type="ORF">IAE60_04550</name>
</gene>
<accession>A0A7G9TF29</accession>
<evidence type="ECO:0000256" key="11">
    <source>
        <dbReference type="RuleBase" id="RU003357"/>
    </source>
</evidence>
<dbReference type="InterPro" id="IPR039426">
    <property type="entry name" value="TonB-dep_rcpt-like"/>
</dbReference>
<feature type="domain" description="TonB-dependent receptor plug" evidence="14">
    <location>
        <begin position="49"/>
        <end position="173"/>
    </location>
</feature>
<dbReference type="EMBL" id="CP060731">
    <property type="protein sequence ID" value="QNN78704.1"/>
    <property type="molecule type" value="Genomic_DNA"/>
</dbReference>
<keyword evidence="7 9" id="KW-0472">Membrane</keyword>